<evidence type="ECO:0000313" key="2">
    <source>
        <dbReference type="EMBL" id="TYK32206.1"/>
    </source>
</evidence>
<reference evidence="2 3" key="1">
    <citation type="submission" date="2019-07" db="EMBL/GenBank/DDBJ databases">
        <title>Draft Genome Sequences of Bacteroides pyogenes Strains Isolated from the Uterus Holstein Dairy Cows with Metritis.</title>
        <authorList>
            <person name="Cunha F."/>
            <person name="Galvao K.N."/>
            <person name="Jeon S.J."/>
            <person name="Jeong K.C."/>
        </authorList>
    </citation>
    <scope>NUCLEOTIDE SEQUENCE [LARGE SCALE GENOMIC DNA]</scope>
    <source>
        <strain evidence="2 3">KG-31</strain>
    </source>
</reference>
<dbReference type="Proteomes" id="UP000324383">
    <property type="component" value="Unassembled WGS sequence"/>
</dbReference>
<dbReference type="RefSeq" id="WP_148730863.1">
    <property type="nucleotide sequence ID" value="NZ_JALFMC010000018.1"/>
</dbReference>
<evidence type="ECO:0000313" key="3">
    <source>
        <dbReference type="Proteomes" id="UP000324383"/>
    </source>
</evidence>
<proteinExistence type="predicted"/>
<keyword evidence="2" id="KW-0808">Transferase</keyword>
<dbReference type="PROSITE" id="PS51186">
    <property type="entry name" value="GNAT"/>
    <property type="match status" value="1"/>
</dbReference>
<dbReference type="InterPro" id="IPR000182">
    <property type="entry name" value="GNAT_dom"/>
</dbReference>
<dbReference type="GO" id="GO:0016747">
    <property type="term" value="F:acyltransferase activity, transferring groups other than amino-acyl groups"/>
    <property type="evidence" value="ECO:0007669"/>
    <property type="project" value="InterPro"/>
</dbReference>
<evidence type="ECO:0000259" key="1">
    <source>
        <dbReference type="PROSITE" id="PS51186"/>
    </source>
</evidence>
<feature type="domain" description="N-acetyltransferase" evidence="1">
    <location>
        <begin position="8"/>
        <end position="167"/>
    </location>
</feature>
<accession>A0A5D3FQN8</accession>
<sequence length="183" mass="21384">MFLKGKKVTLRALETEDLEFVRSLINDPDIERTIVGWSWVKSRKDQEQWYMDYTNTEKKVRYIIETNEDGMVGMTGLRDIDWKNGSAYGAGIRIKKGVQSRGLATDAYMTLFRYAFEELRLHRVNTSAFADNTASLRFLEKCGCKREGLQREAVFKEGHFKDLVTLAILKDDYEKIAEEYWNK</sequence>
<name>A0A5D3FQN8_9BACE</name>
<dbReference type="SUPFAM" id="SSF55729">
    <property type="entry name" value="Acyl-CoA N-acyltransferases (Nat)"/>
    <property type="match status" value="1"/>
</dbReference>
<dbReference type="Pfam" id="PF13302">
    <property type="entry name" value="Acetyltransf_3"/>
    <property type="match status" value="1"/>
</dbReference>
<gene>
    <name evidence="2" type="ORF">FNJ60_13075</name>
</gene>
<dbReference type="Gene3D" id="3.40.630.30">
    <property type="match status" value="1"/>
</dbReference>
<protein>
    <submittedName>
        <fullName evidence="2">GNAT family N-acetyltransferase</fullName>
    </submittedName>
</protein>
<keyword evidence="3" id="KW-1185">Reference proteome</keyword>
<organism evidence="2 3">
    <name type="scientific">Bacteroides pyogenes</name>
    <dbReference type="NCBI Taxonomy" id="310300"/>
    <lineage>
        <taxon>Bacteria</taxon>
        <taxon>Pseudomonadati</taxon>
        <taxon>Bacteroidota</taxon>
        <taxon>Bacteroidia</taxon>
        <taxon>Bacteroidales</taxon>
        <taxon>Bacteroidaceae</taxon>
        <taxon>Bacteroides</taxon>
    </lineage>
</organism>
<comment type="caution">
    <text evidence="2">The sequence shown here is derived from an EMBL/GenBank/DDBJ whole genome shotgun (WGS) entry which is preliminary data.</text>
</comment>
<dbReference type="PANTHER" id="PTHR43415">
    <property type="entry name" value="SPERMIDINE N(1)-ACETYLTRANSFERASE"/>
    <property type="match status" value="1"/>
</dbReference>
<dbReference type="AlphaFoldDB" id="A0A5D3FQN8"/>
<dbReference type="InterPro" id="IPR016181">
    <property type="entry name" value="Acyl_CoA_acyltransferase"/>
</dbReference>
<dbReference type="PANTHER" id="PTHR43415:SF3">
    <property type="entry name" value="GNAT-FAMILY ACETYLTRANSFERASE"/>
    <property type="match status" value="1"/>
</dbReference>
<dbReference type="EMBL" id="VKLW01000036">
    <property type="protein sequence ID" value="TYK32206.1"/>
    <property type="molecule type" value="Genomic_DNA"/>
</dbReference>